<dbReference type="InterPro" id="IPR012939">
    <property type="entry name" value="Glyco_hydro_92"/>
</dbReference>
<keyword evidence="1" id="KW-0732">Signal</keyword>
<dbReference type="GO" id="GO:0005829">
    <property type="term" value="C:cytosol"/>
    <property type="evidence" value="ECO:0007669"/>
    <property type="project" value="TreeGrafter"/>
</dbReference>
<dbReference type="Pfam" id="PF07971">
    <property type="entry name" value="Glyco_hydro_92"/>
    <property type="match status" value="1"/>
</dbReference>
<evidence type="ECO:0000256" key="1">
    <source>
        <dbReference type="SAM" id="SignalP"/>
    </source>
</evidence>
<dbReference type="Pfam" id="PF17678">
    <property type="entry name" value="Glyco_hydro_92N"/>
    <property type="match status" value="1"/>
</dbReference>
<accession>A0A517ZT12</accession>
<keyword evidence="4" id="KW-0378">Hydrolase</keyword>
<dbReference type="FunFam" id="3.30.2080.10:FF:000001">
    <property type="entry name" value="Alpha-1,2-mannosidase subfamily"/>
    <property type="match status" value="1"/>
</dbReference>
<gene>
    <name evidence="4" type="ORF">Mal52_41270</name>
</gene>
<feature type="domain" description="Glycosyl hydrolase family 92" evidence="2">
    <location>
        <begin position="283"/>
        <end position="751"/>
    </location>
</feature>
<dbReference type="InterPro" id="IPR014718">
    <property type="entry name" value="GH-type_carb-bd"/>
</dbReference>
<dbReference type="GO" id="GO:0005975">
    <property type="term" value="P:carbohydrate metabolic process"/>
    <property type="evidence" value="ECO:0007669"/>
    <property type="project" value="InterPro"/>
</dbReference>
<evidence type="ECO:0000259" key="2">
    <source>
        <dbReference type="Pfam" id="PF07971"/>
    </source>
</evidence>
<organism evidence="4 5">
    <name type="scientific">Symmachiella dynata</name>
    <dbReference type="NCBI Taxonomy" id="2527995"/>
    <lineage>
        <taxon>Bacteria</taxon>
        <taxon>Pseudomonadati</taxon>
        <taxon>Planctomycetota</taxon>
        <taxon>Planctomycetia</taxon>
        <taxon>Planctomycetales</taxon>
        <taxon>Planctomycetaceae</taxon>
        <taxon>Symmachiella</taxon>
    </lineage>
</organism>
<dbReference type="PANTHER" id="PTHR12143:SF39">
    <property type="entry name" value="SECRETED PROTEIN"/>
    <property type="match status" value="1"/>
</dbReference>
<dbReference type="Gene3D" id="1.20.1610.10">
    <property type="entry name" value="alpha-1,2-mannosidases domains"/>
    <property type="match status" value="1"/>
</dbReference>
<name>A0A517ZT12_9PLAN</name>
<dbReference type="NCBIfam" id="TIGR01180">
    <property type="entry name" value="aman2_put"/>
    <property type="match status" value="1"/>
</dbReference>
<dbReference type="Gene3D" id="2.70.98.10">
    <property type="match status" value="1"/>
</dbReference>
<dbReference type="InterPro" id="IPR050883">
    <property type="entry name" value="PNGase"/>
</dbReference>
<dbReference type="InterPro" id="IPR005887">
    <property type="entry name" value="GH92_a_mannosidase_put"/>
</dbReference>
<evidence type="ECO:0000259" key="3">
    <source>
        <dbReference type="Pfam" id="PF17678"/>
    </source>
</evidence>
<dbReference type="InterPro" id="IPR041371">
    <property type="entry name" value="GH92_N"/>
</dbReference>
<feature type="chain" id="PRO_5022068619" evidence="1">
    <location>
        <begin position="24"/>
        <end position="754"/>
    </location>
</feature>
<dbReference type="EMBL" id="CP036276">
    <property type="protein sequence ID" value="QDU45632.1"/>
    <property type="molecule type" value="Genomic_DNA"/>
</dbReference>
<dbReference type="InterPro" id="IPR008928">
    <property type="entry name" value="6-hairpin_glycosidase_sf"/>
</dbReference>
<dbReference type="GO" id="GO:0030246">
    <property type="term" value="F:carbohydrate binding"/>
    <property type="evidence" value="ECO:0007669"/>
    <property type="project" value="InterPro"/>
</dbReference>
<reference evidence="4 5" key="1">
    <citation type="submission" date="2019-02" db="EMBL/GenBank/DDBJ databases">
        <title>Deep-cultivation of Planctomycetes and their phenomic and genomic characterization uncovers novel biology.</title>
        <authorList>
            <person name="Wiegand S."/>
            <person name="Jogler M."/>
            <person name="Boedeker C."/>
            <person name="Pinto D."/>
            <person name="Vollmers J."/>
            <person name="Rivas-Marin E."/>
            <person name="Kohn T."/>
            <person name="Peeters S.H."/>
            <person name="Heuer A."/>
            <person name="Rast P."/>
            <person name="Oberbeckmann S."/>
            <person name="Bunk B."/>
            <person name="Jeske O."/>
            <person name="Meyerdierks A."/>
            <person name="Storesund J.E."/>
            <person name="Kallscheuer N."/>
            <person name="Luecker S."/>
            <person name="Lage O.M."/>
            <person name="Pohl T."/>
            <person name="Merkel B.J."/>
            <person name="Hornburger P."/>
            <person name="Mueller R.-W."/>
            <person name="Bruemmer F."/>
            <person name="Labrenz M."/>
            <person name="Spormann A.M."/>
            <person name="Op den Camp H."/>
            <person name="Overmann J."/>
            <person name="Amann R."/>
            <person name="Jetten M.S.M."/>
            <person name="Mascher T."/>
            <person name="Medema M.H."/>
            <person name="Devos D.P."/>
            <person name="Kaster A.-K."/>
            <person name="Ovreas L."/>
            <person name="Rohde M."/>
            <person name="Galperin M.Y."/>
            <person name="Jogler C."/>
        </authorList>
    </citation>
    <scope>NUCLEOTIDE SEQUENCE [LARGE SCALE GENOMIC DNA]</scope>
    <source>
        <strain evidence="4 5">Mal52</strain>
    </source>
</reference>
<dbReference type="PANTHER" id="PTHR12143">
    <property type="entry name" value="PEPTIDE N-GLYCANASE PNGASE -RELATED"/>
    <property type="match status" value="1"/>
</dbReference>
<dbReference type="GO" id="GO:0000224">
    <property type="term" value="F:peptide-N4-(N-acetyl-beta-glucosaminyl)asparagine amidase activity"/>
    <property type="evidence" value="ECO:0007669"/>
    <property type="project" value="TreeGrafter"/>
</dbReference>
<proteinExistence type="predicted"/>
<evidence type="ECO:0000313" key="5">
    <source>
        <dbReference type="Proteomes" id="UP000319383"/>
    </source>
</evidence>
<protein>
    <submittedName>
        <fullName evidence="4">Glycosyl hydrolase family 92</fullName>
    </submittedName>
</protein>
<evidence type="ECO:0000313" key="4">
    <source>
        <dbReference type="EMBL" id="QDU45632.1"/>
    </source>
</evidence>
<feature type="signal peptide" evidence="1">
    <location>
        <begin position="1"/>
        <end position="23"/>
    </location>
</feature>
<dbReference type="AlphaFoldDB" id="A0A517ZT12"/>
<feature type="domain" description="Glycosyl hydrolase family 92 N-terminal" evidence="3">
    <location>
        <begin position="34"/>
        <end position="277"/>
    </location>
</feature>
<dbReference type="Proteomes" id="UP000319383">
    <property type="component" value="Chromosome"/>
</dbReference>
<dbReference type="GO" id="GO:0006516">
    <property type="term" value="P:glycoprotein catabolic process"/>
    <property type="evidence" value="ECO:0007669"/>
    <property type="project" value="TreeGrafter"/>
</dbReference>
<dbReference type="Gene3D" id="1.20.1050.60">
    <property type="entry name" value="alpha-1,2-mannosidase"/>
    <property type="match status" value="1"/>
</dbReference>
<keyword evidence="5" id="KW-1185">Reference proteome</keyword>
<dbReference type="RefSeq" id="WP_145378144.1">
    <property type="nucleotide sequence ID" value="NZ_CP036276.1"/>
</dbReference>
<dbReference type="Gene3D" id="3.30.2080.10">
    <property type="entry name" value="GH92 mannosidase domain"/>
    <property type="match status" value="1"/>
</dbReference>
<dbReference type="KEGG" id="sdyn:Mal52_41270"/>
<dbReference type="SUPFAM" id="SSF48208">
    <property type="entry name" value="Six-hairpin glycosidases"/>
    <property type="match status" value="1"/>
</dbReference>
<sequence precursor="true">MNILTKRLAFGALLLCLIPPVCADDSDPASPVQLVDPFISTGGNRYVCGNNSPGANMPFGVVRLSPDTVSAFGATATNMSGYFYHDPAILGFSHTRLCGTGAVDGGHFRVMPGVVAQSEKNLLRNPQLPFDHDQESASPGYYSVKFPTIDVTAELTATQRVGLHRYTFPAGTVPRISLDVGSALGRGRSEACELHLLPAAHEITGTARTFGSFSGRYGGLQVYFVARFRRSWESVETWSGEKLATDQTEVVGDDIGAGFTFAAAKEQQTIELAVALSHVSIENARENLDQELAQQRFDDIRTAAANKWNTLLSKVQIEGGSPADREIFYTALYHTMIMPTVFNDVNGQYLGFDKKVHQTDGFEYYTDMSLWDTFRTTHPLYTLLTPEQHRDMLVSLVKMAEQGGNLPRWPSGAGYTNSMFGAPAEVAIAEAYLKGIRDFDVETAYRVMRKAALQPAPKGAAYSGRRGIADYVKYGYCPSDTMSKAVAKTLEYASTDAAIGRLAAELGHDEDAALFAKRGQNYRNLWNPETEYFQPRDTQGEFSTPLRPLLLTYVDIGGKFTDDYAEGSALQWRWAVSHDAAGLASLFSSKEKFVQELEAFFAGSVPQVGALPNGYYWQGNQPDIHAVYLFNAAGRPDLTQKWVRWILKHKHGNGPNGLDGNDDGGTLSAWYVLSSLGFYPVVGTDRYELGSPLWKRAVLQIGDQPLEIIAENYAPDRVYVKRVELNGKPLDRWWIAHHEIGDGGTLKFVMSDKP</sequence>